<dbReference type="Proteomes" id="UP001155483">
    <property type="component" value="Unassembled WGS sequence"/>
</dbReference>
<comment type="caution">
    <text evidence="3">The sequence shown here is derived from an EMBL/GenBank/DDBJ whole genome shotgun (WGS) entry which is preliminary data.</text>
</comment>
<evidence type="ECO:0000313" key="3">
    <source>
        <dbReference type="EMBL" id="MCU7551357.1"/>
    </source>
</evidence>
<dbReference type="EMBL" id="JAOTIF010000020">
    <property type="protein sequence ID" value="MCU7551357.1"/>
    <property type="molecule type" value="Genomic_DNA"/>
</dbReference>
<dbReference type="Pfam" id="PF13855">
    <property type="entry name" value="LRR_8"/>
    <property type="match status" value="1"/>
</dbReference>
<dbReference type="InterPro" id="IPR003591">
    <property type="entry name" value="Leu-rich_rpt_typical-subtyp"/>
</dbReference>
<organism evidence="3 4">
    <name type="scientific">Paraflavisolibacter caeni</name>
    <dbReference type="NCBI Taxonomy" id="2982496"/>
    <lineage>
        <taxon>Bacteria</taxon>
        <taxon>Pseudomonadati</taxon>
        <taxon>Bacteroidota</taxon>
        <taxon>Chitinophagia</taxon>
        <taxon>Chitinophagales</taxon>
        <taxon>Chitinophagaceae</taxon>
        <taxon>Paraflavisolibacter</taxon>
    </lineage>
</organism>
<gene>
    <name evidence="3" type="ORF">OCK74_19705</name>
</gene>
<accession>A0A9X2XZ56</accession>
<keyword evidence="4" id="KW-1185">Reference proteome</keyword>
<proteinExistence type="predicted"/>
<dbReference type="PANTHER" id="PTHR48051:SF54">
    <property type="entry name" value="LEUCINE-RICH REPEAT-CONTAINING PROTEIN"/>
    <property type="match status" value="1"/>
</dbReference>
<evidence type="ECO:0000256" key="2">
    <source>
        <dbReference type="ARBA" id="ARBA00022737"/>
    </source>
</evidence>
<reference evidence="3" key="2">
    <citation type="submission" date="2023-04" db="EMBL/GenBank/DDBJ databases">
        <title>Paracnuella aquatica gen. nov., sp. nov., a member of the family Chitinophagaceae isolated from a hot spring.</title>
        <authorList>
            <person name="Wang C."/>
        </authorList>
    </citation>
    <scope>NUCLEOTIDE SEQUENCE</scope>
    <source>
        <strain evidence="3">LB-8</strain>
    </source>
</reference>
<keyword evidence="1" id="KW-0433">Leucine-rich repeat</keyword>
<dbReference type="GO" id="GO:0005737">
    <property type="term" value="C:cytoplasm"/>
    <property type="evidence" value="ECO:0007669"/>
    <property type="project" value="TreeGrafter"/>
</dbReference>
<sequence length="364" mass="41605">MEQEKHGGVQQKCFHTTGTMITINFQISNEQYIFSQTDVTQTAISARNILKPLAAKLYAPQFMKQALTFLLFFPLSVTLFGQDTFFRPTYVFKGSIITDKGQELKVNMNFLVLLDSTLVGSYYYKPSNGSLKLVGQLNSDNTFVLVERNERDNITGYFNGTLAVDKKAASGEWTTPSKDKQFSFLLSRIEGKSYWDYIKKNRSLYEYSNLNLAIKESDKVFCIDVASQGLNKLPKQLDRLKNVVSINLLGNEFTSFPTILTHLTSLDEISLSSNRLKTVGREIKHLKNLRILILNNNQLTELPKEIGELSNLLYLEIGNNKLKRLPDEIKYLINLQELHIERNSLSEAEKLKIKRLLPNTVVHF</sequence>
<dbReference type="AlphaFoldDB" id="A0A9X2XZ56"/>
<dbReference type="SUPFAM" id="SSF52058">
    <property type="entry name" value="L domain-like"/>
    <property type="match status" value="1"/>
</dbReference>
<evidence type="ECO:0000256" key="1">
    <source>
        <dbReference type="ARBA" id="ARBA00022614"/>
    </source>
</evidence>
<dbReference type="SMART" id="SM00369">
    <property type="entry name" value="LRR_TYP"/>
    <property type="match status" value="3"/>
</dbReference>
<dbReference type="PANTHER" id="PTHR48051">
    <property type="match status" value="1"/>
</dbReference>
<protein>
    <submittedName>
        <fullName evidence="3">Leucine-rich repeat domain-containing protein</fullName>
    </submittedName>
</protein>
<dbReference type="InterPro" id="IPR032675">
    <property type="entry name" value="LRR_dom_sf"/>
</dbReference>
<reference evidence="3" key="1">
    <citation type="submission" date="2022-09" db="EMBL/GenBank/DDBJ databases">
        <authorList>
            <person name="Yuan C."/>
            <person name="Ke Z."/>
        </authorList>
    </citation>
    <scope>NUCLEOTIDE SEQUENCE</scope>
    <source>
        <strain evidence="3">LB-8</strain>
    </source>
</reference>
<dbReference type="PROSITE" id="PS51450">
    <property type="entry name" value="LRR"/>
    <property type="match status" value="1"/>
</dbReference>
<evidence type="ECO:0000313" key="4">
    <source>
        <dbReference type="Proteomes" id="UP001155483"/>
    </source>
</evidence>
<dbReference type="Gene3D" id="3.80.10.10">
    <property type="entry name" value="Ribonuclease Inhibitor"/>
    <property type="match status" value="1"/>
</dbReference>
<keyword evidence="2" id="KW-0677">Repeat</keyword>
<dbReference type="InterPro" id="IPR050216">
    <property type="entry name" value="LRR_domain-containing"/>
</dbReference>
<dbReference type="InterPro" id="IPR001611">
    <property type="entry name" value="Leu-rich_rpt"/>
</dbReference>
<name>A0A9X2XZ56_9BACT</name>